<accession>A0ABR1Q0G5</accession>
<proteinExistence type="predicted"/>
<reference evidence="1 2" key="1">
    <citation type="submission" date="2023-01" db="EMBL/GenBank/DDBJ databases">
        <title>Analysis of 21 Apiospora genomes using comparative genomics revels a genus with tremendous synthesis potential of carbohydrate active enzymes and secondary metabolites.</title>
        <authorList>
            <person name="Sorensen T."/>
        </authorList>
    </citation>
    <scope>NUCLEOTIDE SEQUENCE [LARGE SCALE GENOMIC DNA]</scope>
    <source>
        <strain evidence="1 2">CBS 24483</strain>
    </source>
</reference>
<comment type="caution">
    <text evidence="1">The sequence shown here is derived from an EMBL/GenBank/DDBJ whole genome shotgun (WGS) entry which is preliminary data.</text>
</comment>
<organism evidence="1 2">
    <name type="scientific">Apiospora aurea</name>
    <dbReference type="NCBI Taxonomy" id="335848"/>
    <lineage>
        <taxon>Eukaryota</taxon>
        <taxon>Fungi</taxon>
        <taxon>Dikarya</taxon>
        <taxon>Ascomycota</taxon>
        <taxon>Pezizomycotina</taxon>
        <taxon>Sordariomycetes</taxon>
        <taxon>Xylariomycetidae</taxon>
        <taxon>Amphisphaeriales</taxon>
        <taxon>Apiosporaceae</taxon>
        <taxon>Apiospora</taxon>
    </lineage>
</organism>
<dbReference type="Proteomes" id="UP001391051">
    <property type="component" value="Unassembled WGS sequence"/>
</dbReference>
<evidence type="ECO:0000313" key="2">
    <source>
        <dbReference type="Proteomes" id="UP001391051"/>
    </source>
</evidence>
<protein>
    <submittedName>
        <fullName evidence="1">Uncharacterized protein</fullName>
    </submittedName>
</protein>
<dbReference type="EMBL" id="JAQQWE010000008">
    <property type="protein sequence ID" value="KAK7943470.1"/>
    <property type="molecule type" value="Genomic_DNA"/>
</dbReference>
<evidence type="ECO:0000313" key="1">
    <source>
        <dbReference type="EMBL" id="KAK7943470.1"/>
    </source>
</evidence>
<keyword evidence="2" id="KW-1185">Reference proteome</keyword>
<sequence length="244" mass="27551">MSDSFDPERRGGAGSGPDTLCRMLSFMTLDQEVPTFTTRLYIALRHGDEVFHVARQLLWNHCYVIREQADIRIQSPKDLRSPITLPWSKDEVATETIEWFIDVLHRLGPHHHTYVAIDIFGPDGTRVASLVALARVARVAELFKCAVIQHSILRAAPKLLGQLRLPTDDDTTEEDEEKKDGLLVQAHWIVAKFCKLFGGDFGRVMSLEPVVADASAEFREKTLAWHQRQVGSTMALRTEPLLPL</sequence>
<name>A0ABR1Q0G5_9PEZI</name>
<gene>
    <name evidence="1" type="ORF">PG986_012583</name>
</gene>
<dbReference type="GeneID" id="92081867"/>
<dbReference type="RefSeq" id="XP_066695501.1">
    <property type="nucleotide sequence ID" value="XM_066848805.1"/>
</dbReference>